<sequence>MQKLKKKAQEASALAADRSSKCTVAMKAMKCITDQLKEVTEKFPSELSDLETFKSMNAEVESLLSKLGPQEPEDNSDPSDMPDQTSSANESAERQDNNIVDSVQSETPKNYNLSTISDTRETAESVSGSPKVVAGEVIEQFEPGVYVTLVQLTNGTKIFKRVKFSKRRFVEQQAEEWWKHNKDRLLKKYTPAKVNSTPTESSETPAAPHEENNEKKNTLYCRESMVDKEFTADNLKFYSPISASINSFSIHFSREIETVMNNQ</sequence>
<organism evidence="1 2">
    <name type="scientific">Catharanthus roseus</name>
    <name type="common">Madagascar periwinkle</name>
    <name type="synonym">Vinca rosea</name>
    <dbReference type="NCBI Taxonomy" id="4058"/>
    <lineage>
        <taxon>Eukaryota</taxon>
        <taxon>Viridiplantae</taxon>
        <taxon>Streptophyta</taxon>
        <taxon>Embryophyta</taxon>
        <taxon>Tracheophyta</taxon>
        <taxon>Spermatophyta</taxon>
        <taxon>Magnoliopsida</taxon>
        <taxon>eudicotyledons</taxon>
        <taxon>Gunneridae</taxon>
        <taxon>Pentapetalae</taxon>
        <taxon>asterids</taxon>
        <taxon>lamiids</taxon>
        <taxon>Gentianales</taxon>
        <taxon>Apocynaceae</taxon>
        <taxon>Rauvolfioideae</taxon>
        <taxon>Vinceae</taxon>
        <taxon>Catharanthinae</taxon>
        <taxon>Catharanthus</taxon>
    </lineage>
</organism>
<evidence type="ECO:0000313" key="1">
    <source>
        <dbReference type="EMBL" id="KAI5649574.1"/>
    </source>
</evidence>
<protein>
    <submittedName>
        <fullName evidence="1">Uncharacterized protein</fullName>
    </submittedName>
</protein>
<accession>A0ACB9ZR48</accession>
<name>A0ACB9ZR48_CATRO</name>
<reference evidence="2" key="1">
    <citation type="journal article" date="2023" name="Nat. Plants">
        <title>Single-cell RNA sequencing provides a high-resolution roadmap for understanding the multicellular compartmentation of specialized metabolism.</title>
        <authorList>
            <person name="Sun S."/>
            <person name="Shen X."/>
            <person name="Li Y."/>
            <person name="Li Y."/>
            <person name="Wang S."/>
            <person name="Li R."/>
            <person name="Zhang H."/>
            <person name="Shen G."/>
            <person name="Guo B."/>
            <person name="Wei J."/>
            <person name="Xu J."/>
            <person name="St-Pierre B."/>
            <person name="Chen S."/>
            <person name="Sun C."/>
        </authorList>
    </citation>
    <scope>NUCLEOTIDE SEQUENCE [LARGE SCALE GENOMIC DNA]</scope>
</reference>
<gene>
    <name evidence="1" type="ORF">M9H77_35579</name>
</gene>
<dbReference type="Proteomes" id="UP001060085">
    <property type="component" value="Linkage Group LG08"/>
</dbReference>
<evidence type="ECO:0000313" key="2">
    <source>
        <dbReference type="Proteomes" id="UP001060085"/>
    </source>
</evidence>
<comment type="caution">
    <text evidence="1">The sequence shown here is derived from an EMBL/GenBank/DDBJ whole genome shotgun (WGS) entry which is preliminary data.</text>
</comment>
<dbReference type="EMBL" id="CM044708">
    <property type="protein sequence ID" value="KAI5649574.1"/>
    <property type="molecule type" value="Genomic_DNA"/>
</dbReference>
<keyword evidence="2" id="KW-1185">Reference proteome</keyword>
<proteinExistence type="predicted"/>